<evidence type="ECO:0000313" key="3">
    <source>
        <dbReference type="Proteomes" id="UP000501926"/>
    </source>
</evidence>
<dbReference type="Pfam" id="PF08241">
    <property type="entry name" value="Methyltransf_11"/>
    <property type="match status" value="1"/>
</dbReference>
<evidence type="ECO:0000259" key="1">
    <source>
        <dbReference type="Pfam" id="PF08241"/>
    </source>
</evidence>
<gene>
    <name evidence="2" type="ORF">KsCSTR_34600</name>
</gene>
<reference evidence="2 3" key="1">
    <citation type="submission" date="2020-02" db="EMBL/GenBank/DDBJ databases">
        <title>Newly sequenced genome of strain CSTR1 showed variability in Candidatus Kuenenia stuttgartiensis genomes.</title>
        <authorList>
            <person name="Ding C."/>
            <person name="Adrian L."/>
        </authorList>
    </citation>
    <scope>NUCLEOTIDE SEQUENCE [LARGE SCALE GENOMIC DNA]</scope>
    <source>
        <strain evidence="2 3">CSTR1</strain>
    </source>
</reference>
<name>A0A6G7GU90_KUEST</name>
<dbReference type="Gene3D" id="3.40.50.150">
    <property type="entry name" value="Vaccinia Virus protein VP39"/>
    <property type="match status" value="1"/>
</dbReference>
<dbReference type="EMBL" id="CP049055">
    <property type="protein sequence ID" value="QII12839.1"/>
    <property type="molecule type" value="Genomic_DNA"/>
</dbReference>
<dbReference type="AlphaFoldDB" id="A0A6G7GU90"/>
<protein>
    <recommendedName>
        <fullName evidence="1">Methyltransferase type 11 domain-containing protein</fullName>
    </recommendedName>
</protein>
<dbReference type="Proteomes" id="UP000501926">
    <property type="component" value="Chromosome"/>
</dbReference>
<dbReference type="InterPro" id="IPR029063">
    <property type="entry name" value="SAM-dependent_MTases_sf"/>
</dbReference>
<dbReference type="SUPFAM" id="SSF53335">
    <property type="entry name" value="S-adenosyl-L-methionine-dependent methyltransferases"/>
    <property type="match status" value="1"/>
</dbReference>
<sequence length="249" mass="29223">MQREEAIVKALIPRAYRSLISSLMYIGKQVTCSCCNGSFRKFLSYGVKARENALCPRCESLERHRLLWLYLKNKTNFFTDNLRVLHFAPEYFFQKTFKSMPNLDYISADLTSPFAMVKMDITNIVYEDNSFDVILCCHVLEHIIDDNRALMELFRVLKPGGWAILQAPIDLKRDKTFEDTNIVIPKDRERIFGQEDHVRIYGRDYKDRLEKAGFTVKVDAYGRELGDDMIKKYGLMKDEDIYFCTKPKF</sequence>
<evidence type="ECO:0000313" key="2">
    <source>
        <dbReference type="EMBL" id="QII12839.1"/>
    </source>
</evidence>
<feature type="domain" description="Methyltransferase type 11" evidence="1">
    <location>
        <begin position="114"/>
        <end position="164"/>
    </location>
</feature>
<proteinExistence type="predicted"/>
<dbReference type="InterPro" id="IPR013216">
    <property type="entry name" value="Methyltransf_11"/>
</dbReference>
<accession>A0A6G7GU90</accession>
<dbReference type="CDD" id="cd02440">
    <property type="entry name" value="AdoMet_MTases"/>
    <property type="match status" value="1"/>
</dbReference>
<dbReference type="GO" id="GO:0008757">
    <property type="term" value="F:S-adenosylmethionine-dependent methyltransferase activity"/>
    <property type="evidence" value="ECO:0007669"/>
    <property type="project" value="InterPro"/>
</dbReference>
<organism evidence="2 3">
    <name type="scientific">Kuenenia stuttgartiensis</name>
    <dbReference type="NCBI Taxonomy" id="174633"/>
    <lineage>
        <taxon>Bacteria</taxon>
        <taxon>Pseudomonadati</taxon>
        <taxon>Planctomycetota</taxon>
        <taxon>Candidatus Brocadiia</taxon>
        <taxon>Candidatus Brocadiales</taxon>
        <taxon>Candidatus Brocadiaceae</taxon>
        <taxon>Candidatus Kuenenia</taxon>
    </lineage>
</organism>